<keyword evidence="3" id="KW-1185">Reference proteome</keyword>
<evidence type="ECO:0000313" key="2">
    <source>
        <dbReference type="EMBL" id="VDM27124.1"/>
    </source>
</evidence>
<evidence type="ECO:0000313" key="3">
    <source>
        <dbReference type="Proteomes" id="UP000050794"/>
    </source>
</evidence>
<gene>
    <name evidence="2" type="ORF">TCNE_LOCUS1944</name>
</gene>
<evidence type="ECO:0000256" key="1">
    <source>
        <dbReference type="SAM" id="MobiDB-lite"/>
    </source>
</evidence>
<dbReference type="EMBL" id="UYWY01001700">
    <property type="protein sequence ID" value="VDM27124.1"/>
    <property type="molecule type" value="Genomic_DNA"/>
</dbReference>
<protein>
    <submittedName>
        <fullName evidence="4">Nuclear receptor domain-containing protein</fullName>
    </submittedName>
</protein>
<reference evidence="2 3" key="2">
    <citation type="submission" date="2018-11" db="EMBL/GenBank/DDBJ databases">
        <authorList>
            <consortium name="Pathogen Informatics"/>
        </authorList>
    </citation>
    <scope>NUCLEOTIDE SEQUENCE [LARGE SCALE GENOMIC DNA]</scope>
</reference>
<accession>A0A183U0C4</accession>
<proteinExistence type="predicted"/>
<dbReference type="WBParaSite" id="TCNE_0000194401-mRNA-1">
    <property type="protein sequence ID" value="TCNE_0000194401-mRNA-1"/>
    <property type="gene ID" value="TCNE_0000194401"/>
</dbReference>
<dbReference type="Proteomes" id="UP000050794">
    <property type="component" value="Unassembled WGS sequence"/>
</dbReference>
<evidence type="ECO:0000313" key="4">
    <source>
        <dbReference type="WBParaSite" id="TCNE_0000194401-mRNA-1"/>
    </source>
</evidence>
<organism evidence="3 4">
    <name type="scientific">Toxocara canis</name>
    <name type="common">Canine roundworm</name>
    <dbReference type="NCBI Taxonomy" id="6265"/>
    <lineage>
        <taxon>Eukaryota</taxon>
        <taxon>Metazoa</taxon>
        <taxon>Ecdysozoa</taxon>
        <taxon>Nematoda</taxon>
        <taxon>Chromadorea</taxon>
        <taxon>Rhabditida</taxon>
        <taxon>Spirurina</taxon>
        <taxon>Ascaridomorpha</taxon>
        <taxon>Ascaridoidea</taxon>
        <taxon>Toxocaridae</taxon>
        <taxon>Toxocara</taxon>
    </lineage>
</organism>
<name>A0A183U0C4_TOXCA</name>
<reference evidence="4" key="1">
    <citation type="submission" date="2016-06" db="UniProtKB">
        <authorList>
            <consortium name="WormBaseParasite"/>
        </authorList>
    </citation>
    <scope>IDENTIFICATION</scope>
</reference>
<dbReference type="AlphaFoldDB" id="A0A183U0C4"/>
<feature type="region of interest" description="Disordered" evidence="1">
    <location>
        <begin position="114"/>
        <end position="145"/>
    </location>
</feature>
<feature type="compositionally biased region" description="Polar residues" evidence="1">
    <location>
        <begin position="128"/>
        <end position="140"/>
    </location>
</feature>
<sequence length="191" mass="20475">MYAQHGIRRYSNLSGGPCKASKVSGRCNKKRACTTCVRAVVARAQQQLPNRGARCVLFIEICLTPETFLEAVRGGFDRYRIGDEFTASSASAPGTSSDRSSTEEECASSSFWLSASGQEPTLPPTVLSAKSSGRITTPPSMTDLRTMGAETLPSVAEETTSANIECDSQLSKLLFLFGSSILSIESSHFDT</sequence>